<feature type="region of interest" description="Disordered" evidence="1">
    <location>
        <begin position="375"/>
        <end position="425"/>
    </location>
</feature>
<evidence type="ECO:0000313" key="4">
    <source>
        <dbReference type="Proteomes" id="UP000613401"/>
    </source>
</evidence>
<dbReference type="Pfam" id="PF01636">
    <property type="entry name" value="APH"/>
    <property type="match status" value="1"/>
</dbReference>
<dbReference type="PANTHER" id="PTHR21310:SF13">
    <property type="entry name" value="AMINOGLYCOSIDE PHOSPHOTRANSFERASE DOMAIN-CONTAINING PROTEIN"/>
    <property type="match status" value="1"/>
</dbReference>
<evidence type="ECO:0000259" key="2">
    <source>
        <dbReference type="Pfam" id="PF01636"/>
    </source>
</evidence>
<proteinExistence type="predicted"/>
<organism evidence="3 4">
    <name type="scientific">Colletotrichum gloeosporioides</name>
    <name type="common">Anthracnose fungus</name>
    <name type="synonym">Glomerella cingulata</name>
    <dbReference type="NCBI Taxonomy" id="474922"/>
    <lineage>
        <taxon>Eukaryota</taxon>
        <taxon>Fungi</taxon>
        <taxon>Dikarya</taxon>
        <taxon>Ascomycota</taxon>
        <taxon>Pezizomycotina</taxon>
        <taxon>Sordariomycetes</taxon>
        <taxon>Hypocreomycetidae</taxon>
        <taxon>Glomerellales</taxon>
        <taxon>Glomerellaceae</taxon>
        <taxon>Colletotrichum</taxon>
        <taxon>Colletotrichum gloeosporioides species complex</taxon>
    </lineage>
</organism>
<reference evidence="3" key="2">
    <citation type="submission" date="2020-03" db="EMBL/GenBank/DDBJ databases">
        <authorList>
            <person name="Fu F.-F."/>
            <person name="Chen J."/>
        </authorList>
    </citation>
    <scope>NUCLEOTIDE SEQUENCE</scope>
    <source>
        <strain evidence="3">Lc1</strain>
    </source>
</reference>
<accession>A0A8H4CNV9</accession>
<comment type="caution">
    <text evidence="3">The sequence shown here is derived from an EMBL/GenBank/DDBJ whole genome shotgun (WGS) entry which is preliminary data.</text>
</comment>
<reference evidence="3" key="1">
    <citation type="journal article" date="2020" name="Phytopathology">
        <title>Genome sequence and comparative analysis of Colletotrichum gloeosporioides isolated from Liriodendron leaves.</title>
        <authorList>
            <person name="Fu F.F."/>
            <person name="Hao Z."/>
            <person name="Wang P."/>
            <person name="Lu Y."/>
            <person name="Xue L.J."/>
            <person name="Wei G."/>
            <person name="Tian Y."/>
            <person name="Baishi H."/>
            <person name="Xu H."/>
            <person name="Shi J."/>
            <person name="Cheng T."/>
            <person name="Wang G."/>
            <person name="Yi Y."/>
            <person name="Chen J."/>
        </authorList>
    </citation>
    <scope>NUCLEOTIDE SEQUENCE</scope>
    <source>
        <strain evidence="3">Lc1</strain>
    </source>
</reference>
<dbReference type="GeneID" id="69015968"/>
<dbReference type="InterPro" id="IPR051678">
    <property type="entry name" value="AGP_Transferase"/>
</dbReference>
<dbReference type="RefSeq" id="XP_045266530.1">
    <property type="nucleotide sequence ID" value="XM_045408787.1"/>
</dbReference>
<keyword evidence="4" id="KW-1185">Reference proteome</keyword>
<evidence type="ECO:0000313" key="3">
    <source>
        <dbReference type="EMBL" id="KAF3807371.1"/>
    </source>
</evidence>
<dbReference type="AlphaFoldDB" id="A0A8H4CNV9"/>
<dbReference type="Proteomes" id="UP000613401">
    <property type="component" value="Unassembled WGS sequence"/>
</dbReference>
<sequence length="621" mass="69323">MSGPDRDGLVWEHDAIWGPSPEWAREPSLEAIQKVCRRHLNIDENSRCDVSPYGKWGGKKTYLVQSNTSKAIMRVFLPLDPGYQTRGEVATMRWIKLRTSIPVPEVFAFDDSSDNEISFEWMLMEFMPGVRAHKRWRKMPMAQKEAVAEKMADYHAQILDAGTKLKEFQTIGTLDFEKPKDNKQPPSKLHVTPGRVVDYVFFCGNNYNYDIPRGPFESSQEWLKSLLNIIILEKTAEAETSTMGLFVRVFGPQAYAATNNKTTVDGDVAVKHMSGTTRSALRKPYKKPWVTVKATSYSQPLACVTMPDVHDANKTRHIIAFAEQSQSAQHLTTIPGTNGRRPDSANNATFPIIEAETQDADYYQSIDINTGEKTQIHCRSASGSSADTSSSAGQSSARTLKRKKGVTGLSDRYQIDSNPTQADNKERVRSISVSQVSSISTIRTDTDSALVAFPTFRSAGRRGTKLDGLLETEGKLARYKDVEDSQADEGFNTAVLDLKDWALTGHKNIIGYEMYSKQSVIQEIYEDLPKPEGEDFATSPKSARNLLFGNYETGQYKMIRSDSAKASAETKRWCFATLGSSFMRFMRTMTSGAALLGAYEASTARKIDTNTDDGETYDWAV</sequence>
<feature type="compositionally biased region" description="Low complexity" evidence="1">
    <location>
        <begin position="380"/>
        <end position="397"/>
    </location>
</feature>
<dbReference type="InterPro" id="IPR002575">
    <property type="entry name" value="Aminoglycoside_PTrfase"/>
</dbReference>
<evidence type="ECO:0000256" key="1">
    <source>
        <dbReference type="SAM" id="MobiDB-lite"/>
    </source>
</evidence>
<dbReference type="EMBL" id="WVTB01000030">
    <property type="protein sequence ID" value="KAF3807371.1"/>
    <property type="molecule type" value="Genomic_DNA"/>
</dbReference>
<dbReference type="InterPro" id="IPR011009">
    <property type="entry name" value="Kinase-like_dom_sf"/>
</dbReference>
<name>A0A8H4CNV9_COLGL</name>
<protein>
    <recommendedName>
        <fullName evidence="2">Aminoglycoside phosphotransferase domain-containing protein</fullName>
    </recommendedName>
</protein>
<gene>
    <name evidence="3" type="ORF">GCG54_00008828</name>
</gene>
<dbReference type="SUPFAM" id="SSF56112">
    <property type="entry name" value="Protein kinase-like (PK-like)"/>
    <property type="match status" value="1"/>
</dbReference>
<feature type="domain" description="Aminoglycoside phosphotransferase" evidence="2">
    <location>
        <begin position="61"/>
        <end position="172"/>
    </location>
</feature>
<dbReference type="PANTHER" id="PTHR21310">
    <property type="entry name" value="AMINOGLYCOSIDE PHOSPHOTRANSFERASE-RELATED-RELATED"/>
    <property type="match status" value="1"/>
</dbReference>